<name>A0A9P7AHP5_9AGAM</name>
<evidence type="ECO:0000256" key="1">
    <source>
        <dbReference type="SAM" id="MobiDB-lite"/>
    </source>
</evidence>
<accession>A0A9P7AHP5</accession>
<evidence type="ECO:0000313" key="2">
    <source>
        <dbReference type="EMBL" id="KAG1789045.1"/>
    </source>
</evidence>
<feature type="region of interest" description="Disordered" evidence="1">
    <location>
        <begin position="1"/>
        <end position="28"/>
    </location>
</feature>
<dbReference type="RefSeq" id="XP_041156181.1">
    <property type="nucleotide sequence ID" value="XM_041307256.1"/>
</dbReference>
<evidence type="ECO:0000313" key="3">
    <source>
        <dbReference type="Proteomes" id="UP000719766"/>
    </source>
</evidence>
<organism evidence="2 3">
    <name type="scientific">Suillus plorans</name>
    <dbReference type="NCBI Taxonomy" id="116603"/>
    <lineage>
        <taxon>Eukaryota</taxon>
        <taxon>Fungi</taxon>
        <taxon>Dikarya</taxon>
        <taxon>Basidiomycota</taxon>
        <taxon>Agaricomycotina</taxon>
        <taxon>Agaricomycetes</taxon>
        <taxon>Agaricomycetidae</taxon>
        <taxon>Boletales</taxon>
        <taxon>Suillineae</taxon>
        <taxon>Suillaceae</taxon>
        <taxon>Suillus</taxon>
    </lineage>
</organism>
<dbReference type="EMBL" id="JABBWE010000062">
    <property type="protein sequence ID" value="KAG1789045.1"/>
    <property type="molecule type" value="Genomic_DNA"/>
</dbReference>
<proteinExistence type="predicted"/>
<reference evidence="2" key="1">
    <citation type="journal article" date="2020" name="New Phytol.">
        <title>Comparative genomics reveals dynamic genome evolution in host specialist ectomycorrhizal fungi.</title>
        <authorList>
            <person name="Lofgren L.A."/>
            <person name="Nguyen N.H."/>
            <person name="Vilgalys R."/>
            <person name="Ruytinx J."/>
            <person name="Liao H.L."/>
            <person name="Branco S."/>
            <person name="Kuo A."/>
            <person name="LaButti K."/>
            <person name="Lipzen A."/>
            <person name="Andreopoulos W."/>
            <person name="Pangilinan J."/>
            <person name="Riley R."/>
            <person name="Hundley H."/>
            <person name="Na H."/>
            <person name="Barry K."/>
            <person name="Grigoriev I.V."/>
            <person name="Stajich J.E."/>
            <person name="Kennedy P.G."/>
        </authorList>
    </citation>
    <scope>NUCLEOTIDE SEQUENCE</scope>
    <source>
        <strain evidence="2">S12</strain>
    </source>
</reference>
<sequence length="177" mass="19610">MDDSVTSSPSSSVVSSLSRNSSSRTQSLRSYNTRFKYRLQKPYDATSVGHRTSCQSLSPNKTLSSQMGSCVIKDEPSLSGGLQFDLNYPLFNQPDEEDHSDLALEAAQAKRRICQAQKDLADSILEHHIVLTNLHLRRVEAANMRLLTADLDVGRMHIERRRNGVPTFIGCRAGGTS</sequence>
<gene>
    <name evidence="2" type="ORF">HD556DRAFT_1447320</name>
</gene>
<dbReference type="GeneID" id="64601020"/>
<protein>
    <submittedName>
        <fullName evidence="2">Uncharacterized protein</fullName>
    </submittedName>
</protein>
<dbReference type="AlphaFoldDB" id="A0A9P7AHP5"/>
<keyword evidence="3" id="KW-1185">Reference proteome</keyword>
<comment type="caution">
    <text evidence="2">The sequence shown here is derived from an EMBL/GenBank/DDBJ whole genome shotgun (WGS) entry which is preliminary data.</text>
</comment>
<dbReference type="OrthoDB" id="2608786at2759"/>
<dbReference type="Proteomes" id="UP000719766">
    <property type="component" value="Unassembled WGS sequence"/>
</dbReference>